<organism evidence="5">
    <name type="scientific">marine sediment metagenome</name>
    <dbReference type="NCBI Taxonomy" id="412755"/>
    <lineage>
        <taxon>unclassified sequences</taxon>
        <taxon>metagenomes</taxon>
        <taxon>ecological metagenomes</taxon>
    </lineage>
</organism>
<dbReference type="EMBL" id="LAZR01057625">
    <property type="protein sequence ID" value="KKK71672.1"/>
    <property type="molecule type" value="Genomic_DNA"/>
</dbReference>
<feature type="non-terminal residue" evidence="5">
    <location>
        <position position="1"/>
    </location>
</feature>
<dbReference type="InterPro" id="IPR020560">
    <property type="entry name" value="PRibGlycinamide_synth_C-dom"/>
</dbReference>
<evidence type="ECO:0000259" key="4">
    <source>
        <dbReference type="SMART" id="SM01210"/>
    </source>
</evidence>
<comment type="caution">
    <text evidence="5">The sequence shown here is derived from an EMBL/GenBank/DDBJ whole genome shotgun (WGS) entry which is preliminary data.</text>
</comment>
<proteinExistence type="inferred from homology"/>
<sequence length="245" mass="27221">EVSTEGWWNGRGWIKPFNHTFEEKRFLDGNLGPNTGSMGSVVTVARSPDRLVRGTVKRLESFLKQTAYRGPVDINCIVTKDSLYALELTARLGYDAIEALAEGLLEPLADVLFETAAGVKKEMDIESLPMSAVRVSVPPWPHAAPSASEIGRPLVGLNRGNLKHVYLTDVFKDGDDYKFAGGDGVVYKATANGRSFRESRRRVYRTIGNIGLLDAQYRTDIGERVDPDLPHGSKDWARLKDWGWI</sequence>
<dbReference type="GO" id="GO:0009113">
    <property type="term" value="P:purine nucleobase biosynthetic process"/>
    <property type="evidence" value="ECO:0007669"/>
    <property type="project" value="InterPro"/>
</dbReference>
<evidence type="ECO:0000256" key="2">
    <source>
        <dbReference type="ARBA" id="ARBA00042242"/>
    </source>
</evidence>
<comment type="similarity">
    <text evidence="1">Belongs to the GARS family.</text>
</comment>
<dbReference type="GO" id="GO:0004637">
    <property type="term" value="F:phosphoribosylamine-glycine ligase activity"/>
    <property type="evidence" value="ECO:0007669"/>
    <property type="project" value="InterPro"/>
</dbReference>
<dbReference type="InterPro" id="IPR037123">
    <property type="entry name" value="PRibGlycinamide_synth_C_sf"/>
</dbReference>
<dbReference type="SMART" id="SM01210">
    <property type="entry name" value="GARS_C"/>
    <property type="match status" value="1"/>
</dbReference>
<feature type="domain" description="Phosphoribosylglycinamide synthetase C-domain" evidence="4">
    <location>
        <begin position="142"/>
        <end position="226"/>
    </location>
</feature>
<accession>A0A0F8XRH5</accession>
<protein>
    <recommendedName>
        <fullName evidence="2">Glycinamide ribonucleotide synthetase</fullName>
    </recommendedName>
    <alternativeName>
        <fullName evidence="3">Phosphoribosylglycinamide synthetase</fullName>
    </alternativeName>
</protein>
<dbReference type="InterPro" id="IPR000115">
    <property type="entry name" value="PRibGlycinamide_synth"/>
</dbReference>
<evidence type="ECO:0000256" key="1">
    <source>
        <dbReference type="ARBA" id="ARBA00038345"/>
    </source>
</evidence>
<name>A0A0F8XRH5_9ZZZZ</name>
<reference evidence="5" key="1">
    <citation type="journal article" date="2015" name="Nature">
        <title>Complex archaea that bridge the gap between prokaryotes and eukaryotes.</title>
        <authorList>
            <person name="Spang A."/>
            <person name="Saw J.H."/>
            <person name="Jorgensen S.L."/>
            <person name="Zaremba-Niedzwiedzka K."/>
            <person name="Martijn J."/>
            <person name="Lind A.E."/>
            <person name="van Eijk R."/>
            <person name="Schleper C."/>
            <person name="Guy L."/>
            <person name="Ettema T.J."/>
        </authorList>
    </citation>
    <scope>NUCLEOTIDE SEQUENCE</scope>
</reference>
<dbReference type="SUPFAM" id="SSF51246">
    <property type="entry name" value="Rudiment single hybrid motif"/>
    <property type="match status" value="1"/>
</dbReference>
<dbReference type="Gene3D" id="3.30.470.20">
    <property type="entry name" value="ATP-grasp fold, B domain"/>
    <property type="match status" value="1"/>
</dbReference>
<dbReference type="PANTHER" id="PTHR43472">
    <property type="entry name" value="PHOSPHORIBOSYLAMINE--GLYCINE LIGASE"/>
    <property type="match status" value="1"/>
</dbReference>
<gene>
    <name evidence="5" type="ORF">LCGC14_2911580</name>
</gene>
<dbReference type="SUPFAM" id="SSF56059">
    <property type="entry name" value="Glutathione synthetase ATP-binding domain-like"/>
    <property type="match status" value="1"/>
</dbReference>
<evidence type="ECO:0000313" key="5">
    <source>
        <dbReference type="EMBL" id="KKK71672.1"/>
    </source>
</evidence>
<dbReference type="PANTHER" id="PTHR43472:SF1">
    <property type="entry name" value="PHOSPHORIBOSYLAMINE--GLYCINE LIGASE, CHLOROPLASTIC"/>
    <property type="match status" value="1"/>
</dbReference>
<dbReference type="InterPro" id="IPR011054">
    <property type="entry name" value="Rudment_hybrid_motif"/>
</dbReference>
<dbReference type="AlphaFoldDB" id="A0A0F8XRH5"/>
<dbReference type="Gene3D" id="3.90.600.10">
    <property type="entry name" value="Phosphoribosylglycinamide synthetase, C-terminal domain"/>
    <property type="match status" value="1"/>
</dbReference>
<evidence type="ECO:0000256" key="3">
    <source>
        <dbReference type="ARBA" id="ARBA00042864"/>
    </source>
</evidence>